<keyword evidence="1" id="KW-0732">Signal</keyword>
<dbReference type="AlphaFoldDB" id="A0A813P9L5"/>
<protein>
    <submittedName>
        <fullName evidence="2">Uncharacterized protein</fullName>
    </submittedName>
</protein>
<name>A0A813P9L5_ADIRI</name>
<dbReference type="Proteomes" id="UP000663828">
    <property type="component" value="Unassembled WGS sequence"/>
</dbReference>
<feature type="signal peptide" evidence="1">
    <location>
        <begin position="1"/>
        <end position="20"/>
    </location>
</feature>
<comment type="caution">
    <text evidence="2">The sequence shown here is derived from an EMBL/GenBank/DDBJ whole genome shotgun (WGS) entry which is preliminary data.</text>
</comment>
<gene>
    <name evidence="2" type="ORF">XAT740_LOCUS450</name>
</gene>
<proteinExistence type="predicted"/>
<accession>A0A813P9L5</accession>
<dbReference type="EMBL" id="CAJNOR010000012">
    <property type="protein sequence ID" value="CAF0751515.1"/>
    <property type="molecule type" value="Genomic_DNA"/>
</dbReference>
<evidence type="ECO:0000313" key="2">
    <source>
        <dbReference type="EMBL" id="CAF0751515.1"/>
    </source>
</evidence>
<reference evidence="2" key="1">
    <citation type="submission" date="2021-02" db="EMBL/GenBank/DDBJ databases">
        <authorList>
            <person name="Nowell W R."/>
        </authorList>
    </citation>
    <scope>NUCLEOTIDE SEQUENCE</scope>
</reference>
<sequence length="166" mass="18721">MGHLSLVTFVICIGLSMVIAKPEVKFRHHQQKRFVRSSEPIRSLRNLIGNLIDTEANVIYTIDGQKQVNTAGRADATTTMNPLAVIAAPKQDEMACLAACHSCLQGFPAQRKKKDDDNCGPMCDCADRCFFMPVEQVGNMYNQISNIRNGRDCWWRTYNDFFTNAK</sequence>
<evidence type="ECO:0000256" key="1">
    <source>
        <dbReference type="SAM" id="SignalP"/>
    </source>
</evidence>
<keyword evidence="3" id="KW-1185">Reference proteome</keyword>
<feature type="chain" id="PRO_5032956761" evidence="1">
    <location>
        <begin position="21"/>
        <end position="166"/>
    </location>
</feature>
<organism evidence="2 3">
    <name type="scientific">Adineta ricciae</name>
    <name type="common">Rotifer</name>
    <dbReference type="NCBI Taxonomy" id="249248"/>
    <lineage>
        <taxon>Eukaryota</taxon>
        <taxon>Metazoa</taxon>
        <taxon>Spiralia</taxon>
        <taxon>Gnathifera</taxon>
        <taxon>Rotifera</taxon>
        <taxon>Eurotatoria</taxon>
        <taxon>Bdelloidea</taxon>
        <taxon>Adinetida</taxon>
        <taxon>Adinetidae</taxon>
        <taxon>Adineta</taxon>
    </lineage>
</organism>
<evidence type="ECO:0000313" key="3">
    <source>
        <dbReference type="Proteomes" id="UP000663828"/>
    </source>
</evidence>